<name>A0A6A4WAD8_AMPAM</name>
<evidence type="ECO:0000256" key="1">
    <source>
        <dbReference type="SAM" id="SignalP"/>
    </source>
</evidence>
<proteinExistence type="predicted"/>
<keyword evidence="1" id="KW-0732">Signal</keyword>
<keyword evidence="3" id="KW-1185">Reference proteome</keyword>
<comment type="caution">
    <text evidence="2">The sequence shown here is derived from an EMBL/GenBank/DDBJ whole genome shotgun (WGS) entry which is preliminary data.</text>
</comment>
<feature type="chain" id="PRO_5025660351" evidence="1">
    <location>
        <begin position="19"/>
        <end position="114"/>
    </location>
</feature>
<organism evidence="2 3">
    <name type="scientific">Amphibalanus amphitrite</name>
    <name type="common">Striped barnacle</name>
    <name type="synonym">Balanus amphitrite</name>
    <dbReference type="NCBI Taxonomy" id="1232801"/>
    <lineage>
        <taxon>Eukaryota</taxon>
        <taxon>Metazoa</taxon>
        <taxon>Ecdysozoa</taxon>
        <taxon>Arthropoda</taxon>
        <taxon>Crustacea</taxon>
        <taxon>Multicrustacea</taxon>
        <taxon>Cirripedia</taxon>
        <taxon>Thoracica</taxon>
        <taxon>Thoracicalcarea</taxon>
        <taxon>Balanomorpha</taxon>
        <taxon>Balanoidea</taxon>
        <taxon>Balanidae</taxon>
        <taxon>Amphibalaninae</taxon>
        <taxon>Amphibalanus</taxon>
    </lineage>
</organism>
<gene>
    <name evidence="2" type="ORF">FJT64_025044</name>
</gene>
<reference evidence="2 3" key="1">
    <citation type="submission" date="2019-07" db="EMBL/GenBank/DDBJ databases">
        <title>Draft genome assembly of a fouling barnacle, Amphibalanus amphitrite (Darwin, 1854): The first reference genome for Thecostraca.</title>
        <authorList>
            <person name="Kim W."/>
        </authorList>
    </citation>
    <scope>NUCLEOTIDE SEQUENCE [LARGE SCALE GENOMIC DNA]</scope>
    <source>
        <strain evidence="2">SNU_AA5</strain>
        <tissue evidence="2">Soma without cirri and trophi</tissue>
    </source>
</reference>
<sequence>MNKWIALALLACVAAVCAEETPAAENQDLEQEESIVHGYGLGGYGGYGYGRGYGGYGYGRGYGGYGYGRGYGGYGGYGLWIALALLACVAAVCAEETPAAENQDLEQEESIVHG</sequence>
<dbReference type="AlphaFoldDB" id="A0A6A4WAD8"/>
<protein>
    <submittedName>
        <fullName evidence="2">Uncharacterized protein</fullName>
    </submittedName>
</protein>
<evidence type="ECO:0000313" key="2">
    <source>
        <dbReference type="EMBL" id="KAF0302943.1"/>
    </source>
</evidence>
<dbReference type="Proteomes" id="UP000440578">
    <property type="component" value="Unassembled WGS sequence"/>
</dbReference>
<feature type="signal peptide" evidence="1">
    <location>
        <begin position="1"/>
        <end position="18"/>
    </location>
</feature>
<dbReference type="EMBL" id="VIIS01000997">
    <property type="protein sequence ID" value="KAF0302943.1"/>
    <property type="molecule type" value="Genomic_DNA"/>
</dbReference>
<evidence type="ECO:0000313" key="3">
    <source>
        <dbReference type="Proteomes" id="UP000440578"/>
    </source>
</evidence>
<accession>A0A6A4WAD8</accession>